<dbReference type="PANTHER" id="PTHR30408:SF13">
    <property type="entry name" value="TYPE I RESTRICTION ENZYME HINDI SPECIFICITY SUBUNIT"/>
    <property type="match status" value="1"/>
</dbReference>
<evidence type="ECO:0000313" key="6">
    <source>
        <dbReference type="Proteomes" id="UP000267268"/>
    </source>
</evidence>
<dbReference type="EMBL" id="CP034562">
    <property type="protein sequence ID" value="AZQ61719.1"/>
    <property type="molecule type" value="Genomic_DNA"/>
</dbReference>
<sequence>MSSEWVKTKLKSHIEYNKGFAFKSKDFVDEGYPVVKVKNFTSDSVDITECQYLDSESVKVYDKYLLNEDDVLIATVGSWLTNPNSVVGKTVKVPKGLDNAYLNQNAVRLKAKETIDQRFLFYLLKHDKFKYYIVGTAQGSANQASITLNDIFNYEFPLPPFSEQKRIAKILGDLDDKIELNRQTNKTLEEMAQALFQSWFVDFDPVIDNALKAGNSIPEALQQKAEKRKALLGNNPHALPETIQSLFPSAFVWNEVLGKWVPEGWEVNDLGDNLNFRRGHDLAKTKMTGNDYPVMGSNGVIGYHKEFTTSNPCITIGRSGNVGKPKLTLENTWAHNTTLYIDNFKGSDPFYIFYLIQTLNLSNYRGGSAVPTLNRNHIHPIKVCSAPNELQLILSQHISKYHDKIESNKVDNITLEGLRDSLLPKLISGRILL</sequence>
<keyword evidence="2" id="KW-0680">Restriction system</keyword>
<dbReference type="Proteomes" id="UP000267268">
    <property type="component" value="Chromosome 1"/>
</dbReference>
<dbReference type="InterPro" id="IPR052021">
    <property type="entry name" value="Type-I_RS_S_subunit"/>
</dbReference>
<evidence type="ECO:0000256" key="1">
    <source>
        <dbReference type="ARBA" id="ARBA00010923"/>
    </source>
</evidence>
<reference evidence="5 6" key="1">
    <citation type="submission" date="2018-12" db="EMBL/GenBank/DDBJ databases">
        <title>Flammeovirga pectinis sp. nov., isolated from the gut of the Korean scallop, Patinopecten yessoensis.</title>
        <authorList>
            <person name="Bae J.-W."/>
            <person name="Jeong Y.-S."/>
            <person name="Kang W."/>
        </authorList>
    </citation>
    <scope>NUCLEOTIDE SEQUENCE [LARGE SCALE GENOMIC DNA]</scope>
    <source>
        <strain evidence="5 6">L12M1</strain>
    </source>
</reference>
<dbReference type="CDD" id="cd17267">
    <property type="entry name" value="RMtype1_S_EcoAO83I-TRD1-CR1_like"/>
    <property type="match status" value="1"/>
</dbReference>
<dbReference type="OrthoDB" id="825893at2"/>
<organism evidence="5 6">
    <name type="scientific">Flammeovirga pectinis</name>
    <dbReference type="NCBI Taxonomy" id="2494373"/>
    <lineage>
        <taxon>Bacteria</taxon>
        <taxon>Pseudomonadati</taxon>
        <taxon>Bacteroidota</taxon>
        <taxon>Cytophagia</taxon>
        <taxon>Cytophagales</taxon>
        <taxon>Flammeovirgaceae</taxon>
        <taxon>Flammeovirga</taxon>
    </lineage>
</organism>
<keyword evidence="5" id="KW-0540">Nuclease</keyword>
<dbReference type="AlphaFoldDB" id="A0A3S9P0K0"/>
<protein>
    <submittedName>
        <fullName evidence="5">Restriction endonuclease subunit S</fullName>
    </submittedName>
</protein>
<proteinExistence type="inferred from homology"/>
<dbReference type="Pfam" id="PF01420">
    <property type="entry name" value="Methylase_S"/>
    <property type="match status" value="2"/>
</dbReference>
<dbReference type="InterPro" id="IPR044946">
    <property type="entry name" value="Restrct_endonuc_typeI_TRD_sf"/>
</dbReference>
<dbReference type="GO" id="GO:0009307">
    <property type="term" value="P:DNA restriction-modification system"/>
    <property type="evidence" value="ECO:0007669"/>
    <property type="project" value="UniProtKB-KW"/>
</dbReference>
<dbReference type="InterPro" id="IPR000055">
    <property type="entry name" value="Restrct_endonuc_typeI_TRD"/>
</dbReference>
<keyword evidence="3" id="KW-0238">DNA-binding</keyword>
<dbReference type="GO" id="GO:0004519">
    <property type="term" value="F:endonuclease activity"/>
    <property type="evidence" value="ECO:0007669"/>
    <property type="project" value="UniProtKB-KW"/>
</dbReference>
<dbReference type="GO" id="GO:0003677">
    <property type="term" value="F:DNA binding"/>
    <property type="evidence" value="ECO:0007669"/>
    <property type="project" value="UniProtKB-KW"/>
</dbReference>
<evidence type="ECO:0000313" key="5">
    <source>
        <dbReference type="EMBL" id="AZQ61719.1"/>
    </source>
</evidence>
<dbReference type="PANTHER" id="PTHR30408">
    <property type="entry name" value="TYPE-1 RESTRICTION ENZYME ECOKI SPECIFICITY PROTEIN"/>
    <property type="match status" value="1"/>
</dbReference>
<evidence type="ECO:0000256" key="2">
    <source>
        <dbReference type="ARBA" id="ARBA00022747"/>
    </source>
</evidence>
<feature type="domain" description="Type I restriction modification DNA specificity" evidence="4">
    <location>
        <begin position="262"/>
        <end position="409"/>
    </location>
</feature>
<name>A0A3S9P0K0_9BACT</name>
<keyword evidence="6" id="KW-1185">Reference proteome</keyword>
<accession>A0A3S9P0K0</accession>
<comment type="similarity">
    <text evidence="1">Belongs to the type-I restriction system S methylase family.</text>
</comment>
<dbReference type="CDD" id="cd17512">
    <property type="entry name" value="RMtype1_S_BceB55ORF5615P-TRD2-CR2_like"/>
    <property type="match status" value="1"/>
</dbReference>
<dbReference type="REBASE" id="290656">
    <property type="entry name" value="S.FspL12M1ORF5560P"/>
</dbReference>
<dbReference type="RefSeq" id="WP_126612500.1">
    <property type="nucleotide sequence ID" value="NZ_CP034562.1"/>
</dbReference>
<evidence type="ECO:0000259" key="4">
    <source>
        <dbReference type="Pfam" id="PF01420"/>
    </source>
</evidence>
<keyword evidence="5" id="KW-0378">Hydrolase</keyword>
<dbReference type="Gene3D" id="3.90.220.20">
    <property type="entry name" value="DNA methylase specificity domains"/>
    <property type="match status" value="2"/>
</dbReference>
<keyword evidence="5" id="KW-0255">Endonuclease</keyword>
<dbReference type="SUPFAM" id="SSF116734">
    <property type="entry name" value="DNA methylase specificity domain"/>
    <property type="match status" value="2"/>
</dbReference>
<gene>
    <name evidence="5" type="ORF">EI427_05565</name>
</gene>
<evidence type="ECO:0000256" key="3">
    <source>
        <dbReference type="ARBA" id="ARBA00023125"/>
    </source>
</evidence>
<dbReference type="KEGG" id="fll:EI427_05565"/>
<feature type="domain" description="Type I restriction modification DNA specificity" evidence="4">
    <location>
        <begin position="3"/>
        <end position="190"/>
    </location>
</feature>